<sequence length="206" mass="23820">EHNFRKTLQYGDKEDNAQMKTIAFVTRVHPKRPNMLKKCIESIKAQTSDDYIHILFRDDKSKDGYGVSNADKSLMKIKDIDARYAMVLDDDDVLVYPDFVKEFKSIIDKNDVDIVFFKGKIDGGIFPPPDVWGKVPVKCKIGSFNFAVRLDVWMKYIHIWNPIKGCADYWFIAHCYDNTEKHFWFDRVVAKTQKGPGGGKGEYNHG</sequence>
<dbReference type="SUPFAM" id="SSF53448">
    <property type="entry name" value="Nucleotide-diphospho-sugar transferases"/>
    <property type="match status" value="1"/>
</dbReference>
<evidence type="ECO:0000313" key="1">
    <source>
        <dbReference type="EMBL" id="GAG99801.1"/>
    </source>
</evidence>
<evidence type="ECO:0008006" key="2">
    <source>
        <dbReference type="Google" id="ProtNLM"/>
    </source>
</evidence>
<proteinExistence type="predicted"/>
<dbReference type="EMBL" id="BART01027991">
    <property type="protein sequence ID" value="GAG99801.1"/>
    <property type="molecule type" value="Genomic_DNA"/>
</dbReference>
<comment type="caution">
    <text evidence="1">The sequence shown here is derived from an EMBL/GenBank/DDBJ whole genome shotgun (WGS) entry which is preliminary data.</text>
</comment>
<reference evidence="1" key="1">
    <citation type="journal article" date="2014" name="Front. Microbiol.">
        <title>High frequency of phylogenetically diverse reductive dehalogenase-homologous genes in deep subseafloor sedimentary metagenomes.</title>
        <authorList>
            <person name="Kawai M."/>
            <person name="Futagami T."/>
            <person name="Toyoda A."/>
            <person name="Takaki Y."/>
            <person name="Nishi S."/>
            <person name="Hori S."/>
            <person name="Arai W."/>
            <person name="Tsubouchi T."/>
            <person name="Morono Y."/>
            <person name="Uchiyama I."/>
            <person name="Ito T."/>
            <person name="Fujiyama A."/>
            <person name="Inagaki F."/>
            <person name="Takami H."/>
        </authorList>
    </citation>
    <scope>NUCLEOTIDE SEQUENCE</scope>
    <source>
        <strain evidence="1">Expedition CK06-06</strain>
    </source>
</reference>
<accession>X1DTQ3</accession>
<organism evidence="1">
    <name type="scientific">marine sediment metagenome</name>
    <dbReference type="NCBI Taxonomy" id="412755"/>
    <lineage>
        <taxon>unclassified sequences</taxon>
        <taxon>metagenomes</taxon>
        <taxon>ecological metagenomes</taxon>
    </lineage>
</organism>
<dbReference type="AlphaFoldDB" id="X1DTQ3"/>
<dbReference type="Gene3D" id="3.90.550.10">
    <property type="entry name" value="Spore Coat Polysaccharide Biosynthesis Protein SpsA, Chain A"/>
    <property type="match status" value="1"/>
</dbReference>
<protein>
    <recommendedName>
        <fullName evidence="2">Glycosyltransferase 2-like domain-containing protein</fullName>
    </recommendedName>
</protein>
<dbReference type="InterPro" id="IPR029044">
    <property type="entry name" value="Nucleotide-diphossugar_trans"/>
</dbReference>
<name>X1DTQ3_9ZZZZ</name>
<gene>
    <name evidence="1" type="ORF">S01H4_49484</name>
</gene>
<feature type="non-terminal residue" evidence="1">
    <location>
        <position position="1"/>
    </location>
</feature>